<evidence type="ECO:0000313" key="1">
    <source>
        <dbReference type="EMBL" id="OAN16492.1"/>
    </source>
</evidence>
<proteinExistence type="predicted"/>
<comment type="caution">
    <text evidence="1">The sequence shown here is derived from an EMBL/GenBank/DDBJ whole genome shotgun (WGS) entry which is preliminary data.</text>
</comment>
<keyword evidence="2" id="KW-1185">Reference proteome</keyword>
<dbReference type="Proteomes" id="UP000078503">
    <property type="component" value="Unassembled WGS sequence"/>
</dbReference>
<dbReference type="InterPro" id="IPR054257">
    <property type="entry name" value="DUF6988"/>
</dbReference>
<protein>
    <submittedName>
        <fullName evidence="1">Uncharacterized protein</fullName>
    </submittedName>
</protein>
<reference evidence="1 2" key="1">
    <citation type="submission" date="2016-03" db="EMBL/GenBank/DDBJ databases">
        <title>Photobacterium proteolyticum sp. nov. a protease producing bacterium isolated from ocean sediments of Laizhou Bay.</title>
        <authorList>
            <person name="Li Y."/>
        </authorList>
    </citation>
    <scope>NUCLEOTIDE SEQUENCE [LARGE SCALE GENOMIC DNA]</scope>
    <source>
        <strain evidence="1 2">R-40508</strain>
    </source>
</reference>
<dbReference type="AlphaFoldDB" id="A0A178KIR3"/>
<dbReference type="Pfam" id="PF22491">
    <property type="entry name" value="DUF6988"/>
    <property type="match status" value="1"/>
</dbReference>
<evidence type="ECO:0000313" key="2">
    <source>
        <dbReference type="Proteomes" id="UP000078503"/>
    </source>
</evidence>
<name>A0A178KIR3_9GAMM</name>
<dbReference type="EMBL" id="LVHF01000019">
    <property type="protein sequence ID" value="OAN16492.1"/>
    <property type="molecule type" value="Genomic_DNA"/>
</dbReference>
<organism evidence="1 2">
    <name type="scientific">Photobacterium jeanii</name>
    <dbReference type="NCBI Taxonomy" id="858640"/>
    <lineage>
        <taxon>Bacteria</taxon>
        <taxon>Pseudomonadati</taxon>
        <taxon>Pseudomonadota</taxon>
        <taxon>Gammaproteobacteria</taxon>
        <taxon>Vibrionales</taxon>
        <taxon>Vibrionaceae</taxon>
        <taxon>Photobacterium</taxon>
    </lineage>
</organism>
<sequence length="210" mass="24690">MSKEIEKIVKTMEHEYGVFHDLLGDQEMDLSDEYKKINWAYFRIFATHYESINHLIYSGGYHSSAIVLVRTMLEIYVKSYYLAFVAKDRSDNVIDYIENDNKFPNFFQMTKELEDVKNPKGDSFNGVFSQFTKKYLASYEKFSLFSHGKGEFLKAYYEHEKMSYSTEQITDVLYTVKGMFSTLGMLLLFTQGKHRELLEFIDQVEFPSGT</sequence>
<gene>
    <name evidence="1" type="ORF">A3K86_10740</name>
</gene>
<accession>A0A178KIR3</accession>
<dbReference type="STRING" id="858640.A3K86_10740"/>
<dbReference type="OrthoDB" id="7041915at2"/>
<dbReference type="RefSeq" id="WP_068330903.1">
    <property type="nucleotide sequence ID" value="NZ_LVHF01000019.1"/>
</dbReference>